<gene>
    <name evidence="5" type="ORF">PPERSA_05408</name>
</gene>
<dbReference type="InterPro" id="IPR050087">
    <property type="entry name" value="AON_synthase_class-II"/>
</dbReference>
<feature type="compositionally biased region" description="Low complexity" evidence="3">
    <location>
        <begin position="476"/>
        <end position="486"/>
    </location>
</feature>
<dbReference type="OrthoDB" id="65434at2759"/>
<evidence type="ECO:0000256" key="3">
    <source>
        <dbReference type="SAM" id="MobiDB-lite"/>
    </source>
</evidence>
<reference evidence="5 6" key="1">
    <citation type="journal article" date="2015" name="Sci. Rep.">
        <title>Genome of the facultative scuticociliatosis pathogen Pseudocohnilembus persalinus provides insight into its virulence through horizontal gene transfer.</title>
        <authorList>
            <person name="Xiong J."/>
            <person name="Wang G."/>
            <person name="Cheng J."/>
            <person name="Tian M."/>
            <person name="Pan X."/>
            <person name="Warren A."/>
            <person name="Jiang C."/>
            <person name="Yuan D."/>
            <person name="Miao W."/>
        </authorList>
    </citation>
    <scope>NUCLEOTIDE SEQUENCE [LARGE SCALE GENOMIC DNA]</scope>
    <source>
        <strain evidence="5">36N120E</strain>
    </source>
</reference>
<dbReference type="Gene3D" id="3.40.640.10">
    <property type="entry name" value="Type I PLP-dependent aspartate aminotransferase-like (Major domain)"/>
    <property type="match status" value="1"/>
</dbReference>
<sequence length="493" mass="55766">MKQFQSVLPLQETSGVPQRKIDLETLFFDYNKFHHPRGKDMFGRVQGWTDWLDKLKTTRLFLYSRRTLTPPGAECQGMDEYGEIFYGLNFASADYLGLSQAEESKEAAIQAAQEYGVNSCGSPLAFGGHKYYYQLIEELQEFWGVKHCMLLSAGWLAGFGTIKCLVKQHDHIVMDALAHNCLIEGSKASTKNIHKVKHLCNESMEAKIKEIRENYPDEGIFVITEGLFSMDADTADLVGLQRICKKYDAFMMIDSAHDFGCMGPTGKGCWEEAGLKDLSNVILMGGGSKCLSTNLGFVGCNNRAVIEYMKIHCTAYMFTNAVNPIQCATSLSQLRILSGEIGNQIRQKVISNYNYTKSKLNALGYRCIGKPCPILIVYIGNEVVSRLVGRLMMDWGVHVNGIEYPVVGMNEARLRLNLMPQHTKDNMDIFVEIFDRVFKQATLMFDEAMEVYQQKMADREEAEEKQQQELQEQEKQQNNSSNNNNKVVAQPKL</sequence>
<dbReference type="EMBL" id="LDAU01000025">
    <property type="protein sequence ID" value="KRX10588.1"/>
    <property type="molecule type" value="Genomic_DNA"/>
</dbReference>
<accession>A0A0V0R7W6</accession>
<dbReference type="Proteomes" id="UP000054937">
    <property type="component" value="Unassembled WGS sequence"/>
</dbReference>
<comment type="caution">
    <text evidence="5">The sequence shown here is derived from an EMBL/GenBank/DDBJ whole genome shotgun (WGS) entry which is preliminary data.</text>
</comment>
<evidence type="ECO:0000313" key="6">
    <source>
        <dbReference type="Proteomes" id="UP000054937"/>
    </source>
</evidence>
<evidence type="ECO:0000256" key="1">
    <source>
        <dbReference type="ARBA" id="ARBA00001933"/>
    </source>
</evidence>
<dbReference type="OMA" id="FFTRHMY"/>
<evidence type="ECO:0000313" key="5">
    <source>
        <dbReference type="EMBL" id="KRX10588.1"/>
    </source>
</evidence>
<protein>
    <submittedName>
        <fullName evidence="5">Pyridoxal phosphate-dependent transferase</fullName>
    </submittedName>
</protein>
<dbReference type="PANTHER" id="PTHR13693">
    <property type="entry name" value="CLASS II AMINOTRANSFERASE/8-AMINO-7-OXONONANOATE SYNTHASE"/>
    <property type="match status" value="1"/>
</dbReference>
<dbReference type="SUPFAM" id="SSF53383">
    <property type="entry name" value="PLP-dependent transferases"/>
    <property type="match status" value="1"/>
</dbReference>
<dbReference type="GO" id="GO:0016740">
    <property type="term" value="F:transferase activity"/>
    <property type="evidence" value="ECO:0007669"/>
    <property type="project" value="UniProtKB-KW"/>
</dbReference>
<dbReference type="InterPro" id="IPR004839">
    <property type="entry name" value="Aminotransferase_I/II_large"/>
</dbReference>
<evidence type="ECO:0000259" key="4">
    <source>
        <dbReference type="Pfam" id="PF00155"/>
    </source>
</evidence>
<keyword evidence="2 5" id="KW-0808">Transferase</keyword>
<dbReference type="PANTHER" id="PTHR13693:SF103">
    <property type="entry name" value="AMINOTRANSFERASE CLASS I_CLASSII DOMAIN-CONTAINING PROTEIN"/>
    <property type="match status" value="1"/>
</dbReference>
<proteinExistence type="predicted"/>
<name>A0A0V0R7W6_PSEPJ</name>
<evidence type="ECO:0000256" key="2">
    <source>
        <dbReference type="ARBA" id="ARBA00022679"/>
    </source>
</evidence>
<dbReference type="Gene3D" id="3.90.1150.10">
    <property type="entry name" value="Aspartate Aminotransferase, domain 1"/>
    <property type="match status" value="1"/>
</dbReference>
<dbReference type="InterPro" id="IPR015421">
    <property type="entry name" value="PyrdxlP-dep_Trfase_major"/>
</dbReference>
<organism evidence="5 6">
    <name type="scientific">Pseudocohnilembus persalinus</name>
    <name type="common">Ciliate</name>
    <dbReference type="NCBI Taxonomy" id="266149"/>
    <lineage>
        <taxon>Eukaryota</taxon>
        <taxon>Sar</taxon>
        <taxon>Alveolata</taxon>
        <taxon>Ciliophora</taxon>
        <taxon>Intramacronucleata</taxon>
        <taxon>Oligohymenophorea</taxon>
        <taxon>Scuticociliatia</taxon>
        <taxon>Philasterida</taxon>
        <taxon>Pseudocohnilembidae</taxon>
        <taxon>Pseudocohnilembus</taxon>
    </lineage>
</organism>
<feature type="region of interest" description="Disordered" evidence="3">
    <location>
        <begin position="456"/>
        <end position="493"/>
    </location>
</feature>
<dbReference type="GO" id="GO:0030170">
    <property type="term" value="F:pyridoxal phosphate binding"/>
    <property type="evidence" value="ECO:0007669"/>
    <property type="project" value="InterPro"/>
</dbReference>
<dbReference type="InParanoid" id="A0A0V0R7W6"/>
<dbReference type="AlphaFoldDB" id="A0A0V0R7W6"/>
<dbReference type="InterPro" id="IPR015422">
    <property type="entry name" value="PyrdxlP-dep_Trfase_small"/>
</dbReference>
<dbReference type="InterPro" id="IPR015424">
    <property type="entry name" value="PyrdxlP-dep_Trfase"/>
</dbReference>
<feature type="compositionally biased region" description="Basic and acidic residues" evidence="3">
    <location>
        <begin position="456"/>
        <end position="475"/>
    </location>
</feature>
<feature type="domain" description="Aminotransferase class I/classII large" evidence="4">
    <location>
        <begin position="88"/>
        <end position="432"/>
    </location>
</feature>
<dbReference type="Pfam" id="PF00155">
    <property type="entry name" value="Aminotran_1_2"/>
    <property type="match status" value="1"/>
</dbReference>
<keyword evidence="6" id="KW-1185">Reference proteome</keyword>
<comment type="cofactor">
    <cofactor evidence="1">
        <name>pyridoxal 5'-phosphate</name>
        <dbReference type="ChEBI" id="CHEBI:597326"/>
    </cofactor>
</comment>